<evidence type="ECO:0000256" key="1">
    <source>
        <dbReference type="SAM" id="MobiDB-lite"/>
    </source>
</evidence>
<organism evidence="2 3">
    <name type="scientific">Rubinisphaera italica</name>
    <dbReference type="NCBI Taxonomy" id="2527969"/>
    <lineage>
        <taxon>Bacteria</taxon>
        <taxon>Pseudomonadati</taxon>
        <taxon>Planctomycetota</taxon>
        <taxon>Planctomycetia</taxon>
        <taxon>Planctomycetales</taxon>
        <taxon>Planctomycetaceae</taxon>
        <taxon>Rubinisphaera</taxon>
    </lineage>
</organism>
<keyword evidence="3" id="KW-1185">Reference proteome</keyword>
<proteinExistence type="predicted"/>
<comment type="caution">
    <text evidence="2">The sequence shown here is derived from an EMBL/GenBank/DDBJ whole genome shotgun (WGS) entry which is preliminary data.</text>
</comment>
<dbReference type="AlphaFoldDB" id="A0A5C5XKF1"/>
<feature type="region of interest" description="Disordered" evidence="1">
    <location>
        <begin position="20"/>
        <end position="41"/>
    </location>
</feature>
<gene>
    <name evidence="2" type="ORF">Pan54_40870</name>
</gene>
<evidence type="ECO:0000313" key="2">
    <source>
        <dbReference type="EMBL" id="TWT63334.1"/>
    </source>
</evidence>
<evidence type="ECO:0000313" key="3">
    <source>
        <dbReference type="Proteomes" id="UP000316095"/>
    </source>
</evidence>
<reference evidence="2 3" key="1">
    <citation type="submission" date="2019-02" db="EMBL/GenBank/DDBJ databases">
        <title>Deep-cultivation of Planctomycetes and their phenomic and genomic characterization uncovers novel biology.</title>
        <authorList>
            <person name="Wiegand S."/>
            <person name="Jogler M."/>
            <person name="Boedeker C."/>
            <person name="Pinto D."/>
            <person name="Vollmers J."/>
            <person name="Rivas-Marin E."/>
            <person name="Kohn T."/>
            <person name="Peeters S.H."/>
            <person name="Heuer A."/>
            <person name="Rast P."/>
            <person name="Oberbeckmann S."/>
            <person name="Bunk B."/>
            <person name="Jeske O."/>
            <person name="Meyerdierks A."/>
            <person name="Storesund J.E."/>
            <person name="Kallscheuer N."/>
            <person name="Luecker S."/>
            <person name="Lage O.M."/>
            <person name="Pohl T."/>
            <person name="Merkel B.J."/>
            <person name="Hornburger P."/>
            <person name="Mueller R.-W."/>
            <person name="Bruemmer F."/>
            <person name="Labrenz M."/>
            <person name="Spormann A.M."/>
            <person name="Op Den Camp H."/>
            <person name="Overmann J."/>
            <person name="Amann R."/>
            <person name="Jetten M.S.M."/>
            <person name="Mascher T."/>
            <person name="Medema M.H."/>
            <person name="Devos D.P."/>
            <person name="Kaster A.-K."/>
            <person name="Ovreas L."/>
            <person name="Rohde M."/>
            <person name="Galperin M.Y."/>
            <person name="Jogler C."/>
        </authorList>
    </citation>
    <scope>NUCLEOTIDE SEQUENCE [LARGE SCALE GENOMIC DNA]</scope>
    <source>
        <strain evidence="2 3">Pan54</strain>
    </source>
</reference>
<sequence length="41" mass="4415">MGTPGVEAQLQVVVESNVDNPKRSFGSVRSQGGPWERVAMN</sequence>
<dbReference type="EMBL" id="SJPG01000001">
    <property type="protein sequence ID" value="TWT63334.1"/>
    <property type="molecule type" value="Genomic_DNA"/>
</dbReference>
<dbReference type="Proteomes" id="UP000316095">
    <property type="component" value="Unassembled WGS sequence"/>
</dbReference>
<name>A0A5C5XKF1_9PLAN</name>
<accession>A0A5C5XKF1</accession>
<protein>
    <submittedName>
        <fullName evidence="2">Uncharacterized protein</fullName>
    </submittedName>
</protein>